<evidence type="ECO:0000256" key="2">
    <source>
        <dbReference type="ARBA" id="ARBA00010742"/>
    </source>
</evidence>
<accession>A0A6F8PR49</accession>
<dbReference type="KEGG" id="tzo:THMIRHAT_23350"/>
<comment type="similarity">
    <text evidence="2">Belongs to the bacterial solute-binding protein SsuA/TauA family.</text>
</comment>
<dbReference type="PANTHER" id="PTHR30024">
    <property type="entry name" value="ALIPHATIC SULFONATES-BINDING PROTEIN-RELATED"/>
    <property type="match status" value="1"/>
</dbReference>
<dbReference type="PROSITE" id="PS51257">
    <property type="entry name" value="PROKAR_LIPOPROTEIN"/>
    <property type="match status" value="1"/>
</dbReference>
<evidence type="ECO:0000256" key="3">
    <source>
        <dbReference type="ARBA" id="ARBA00022729"/>
    </source>
</evidence>
<sequence>MLTRRQFTKNLFALSALSSVPLLSSCEKTGALRIGIHPWVGYESLYLAEESGELPNKVKLVKTQGNAENLALLSTGEIDGGTFTVDEVLLARSQGIPLVIVMLFDISAGADQVLTKTGGPIKAGNTVAYEPSAVGTLLFYLALERQGLTPKDVFGVRLAPSYQLNSWLGGELDAAITYEPHASKLKAAGAKEWINSRQFPDTITDTLAVRADRLPQFELTLRELIKTHFKIIEAMRINPDNYLYRIASHQEITYNQAKQGLAGIILPSILRNYELLAERSGFRTRIAEINILMTEEKLIPQADNLENLILTDYLPVPAGA</sequence>
<dbReference type="Pfam" id="PF13379">
    <property type="entry name" value="NMT1_2"/>
    <property type="match status" value="1"/>
</dbReference>
<keyword evidence="3" id="KW-0732">Signal</keyword>
<evidence type="ECO:0008006" key="6">
    <source>
        <dbReference type="Google" id="ProtNLM"/>
    </source>
</evidence>
<name>A0A6F8PR49_9GAMM</name>
<dbReference type="AlphaFoldDB" id="A0A6F8PR49"/>
<dbReference type="EMBL" id="AP021888">
    <property type="protein sequence ID" value="BBP44589.1"/>
    <property type="molecule type" value="Genomic_DNA"/>
</dbReference>
<gene>
    <name evidence="4" type="ORF">THMIRHAT_23350</name>
</gene>
<evidence type="ECO:0000313" key="5">
    <source>
        <dbReference type="Proteomes" id="UP000501466"/>
    </source>
</evidence>
<dbReference type="SUPFAM" id="SSF53850">
    <property type="entry name" value="Periplasmic binding protein-like II"/>
    <property type="match status" value="1"/>
</dbReference>
<dbReference type="Gene3D" id="3.40.190.10">
    <property type="entry name" value="Periplasmic binding protein-like II"/>
    <property type="match status" value="2"/>
</dbReference>
<evidence type="ECO:0000313" key="4">
    <source>
        <dbReference type="EMBL" id="BBP44589.1"/>
    </source>
</evidence>
<comment type="subcellular location">
    <subcellularLocation>
        <location evidence="1">Periplasm</location>
    </subcellularLocation>
</comment>
<evidence type="ECO:0000256" key="1">
    <source>
        <dbReference type="ARBA" id="ARBA00004418"/>
    </source>
</evidence>
<organism evidence="4 5">
    <name type="scientific">Thiosulfativibrio zosterae</name>
    <dbReference type="NCBI Taxonomy" id="2675053"/>
    <lineage>
        <taxon>Bacteria</taxon>
        <taxon>Pseudomonadati</taxon>
        <taxon>Pseudomonadota</taxon>
        <taxon>Gammaproteobacteria</taxon>
        <taxon>Thiotrichales</taxon>
        <taxon>Piscirickettsiaceae</taxon>
        <taxon>Thiosulfativibrio</taxon>
    </lineage>
</organism>
<dbReference type="Proteomes" id="UP000501466">
    <property type="component" value="Chromosome"/>
</dbReference>
<keyword evidence="5" id="KW-1185">Reference proteome</keyword>
<dbReference type="PANTHER" id="PTHR30024:SF47">
    <property type="entry name" value="TAURINE-BINDING PERIPLASMIC PROTEIN"/>
    <property type="match status" value="1"/>
</dbReference>
<reference evidence="5" key="1">
    <citation type="submission" date="2019-11" db="EMBL/GenBank/DDBJ databases">
        <title>Isolation and characterization of two novel species in the genus Thiomicrorhabdus.</title>
        <authorList>
            <person name="Mochizuki J."/>
            <person name="Kojima H."/>
            <person name="Fukui M."/>
        </authorList>
    </citation>
    <scope>NUCLEOTIDE SEQUENCE [LARGE SCALE GENOMIC DNA]</scope>
    <source>
        <strain evidence="5">AkT22</strain>
    </source>
</reference>
<protein>
    <recommendedName>
        <fullName evidence="6">SsuA/THI5-like domain-containing protein</fullName>
    </recommendedName>
</protein>
<dbReference type="GO" id="GO:0042597">
    <property type="term" value="C:periplasmic space"/>
    <property type="evidence" value="ECO:0007669"/>
    <property type="project" value="UniProtKB-SubCell"/>
</dbReference>
<proteinExistence type="inferred from homology"/>